<keyword evidence="3" id="KW-1185">Reference proteome</keyword>
<protein>
    <submittedName>
        <fullName evidence="2 4">Uncharacterized protein</fullName>
    </submittedName>
</protein>
<keyword evidence="1" id="KW-0732">Signal</keyword>
<dbReference type="AlphaFoldDB" id="A0A0M3JRP6"/>
<reference evidence="4" key="1">
    <citation type="submission" date="2017-02" db="UniProtKB">
        <authorList>
            <consortium name="WormBaseParasite"/>
        </authorList>
    </citation>
    <scope>IDENTIFICATION</scope>
</reference>
<organism evidence="4">
    <name type="scientific">Anisakis simplex</name>
    <name type="common">Herring worm</name>
    <dbReference type="NCBI Taxonomy" id="6269"/>
    <lineage>
        <taxon>Eukaryota</taxon>
        <taxon>Metazoa</taxon>
        <taxon>Ecdysozoa</taxon>
        <taxon>Nematoda</taxon>
        <taxon>Chromadorea</taxon>
        <taxon>Rhabditida</taxon>
        <taxon>Spirurina</taxon>
        <taxon>Ascaridomorpha</taxon>
        <taxon>Ascaridoidea</taxon>
        <taxon>Anisakidae</taxon>
        <taxon>Anisakis</taxon>
        <taxon>Anisakis simplex complex</taxon>
    </lineage>
</organism>
<accession>A0A0M3JRP6</accession>
<reference evidence="2 3" key="2">
    <citation type="submission" date="2018-11" db="EMBL/GenBank/DDBJ databases">
        <authorList>
            <consortium name="Pathogen Informatics"/>
        </authorList>
    </citation>
    <scope>NUCLEOTIDE SEQUENCE [LARGE SCALE GENOMIC DNA]</scope>
</reference>
<dbReference type="WBParaSite" id="ASIM_0001059201-mRNA-1">
    <property type="protein sequence ID" value="ASIM_0001059201-mRNA-1"/>
    <property type="gene ID" value="ASIM_0001059201"/>
</dbReference>
<evidence type="ECO:0000256" key="1">
    <source>
        <dbReference type="SAM" id="SignalP"/>
    </source>
</evidence>
<feature type="signal peptide" evidence="1">
    <location>
        <begin position="1"/>
        <end position="19"/>
    </location>
</feature>
<evidence type="ECO:0000313" key="3">
    <source>
        <dbReference type="Proteomes" id="UP000267096"/>
    </source>
</evidence>
<dbReference type="EMBL" id="UYRR01030986">
    <property type="protein sequence ID" value="VDK42436.1"/>
    <property type="molecule type" value="Genomic_DNA"/>
</dbReference>
<dbReference type="Proteomes" id="UP000267096">
    <property type="component" value="Unassembled WGS sequence"/>
</dbReference>
<evidence type="ECO:0000313" key="2">
    <source>
        <dbReference type="EMBL" id="VDK42436.1"/>
    </source>
</evidence>
<feature type="chain" id="PRO_5043120935" evidence="1">
    <location>
        <begin position="20"/>
        <end position="91"/>
    </location>
</feature>
<evidence type="ECO:0000313" key="4">
    <source>
        <dbReference type="WBParaSite" id="ASIM_0001059201-mRNA-1"/>
    </source>
</evidence>
<name>A0A0M3JRP6_ANISI</name>
<gene>
    <name evidence="2" type="ORF">ASIM_LOCUS10150</name>
</gene>
<proteinExistence type="predicted"/>
<sequence length="91" mass="10236">MKVMIILLVCALFLQSARAVEDLNRVDRIQTRMKRWGRFGGSGFRRFGRGGFFGRRFGGFGFGRFGRGGFSGRRFGGPFFGRRGRGFGGGW</sequence>